<protein>
    <submittedName>
        <fullName evidence="2">Endoribonuclease L-PSP</fullName>
    </submittedName>
</protein>
<evidence type="ECO:0000313" key="2">
    <source>
        <dbReference type="EMBL" id="MBC6491808.1"/>
    </source>
</evidence>
<name>A0ABR7M9T3_9BACT</name>
<dbReference type="PANTHER" id="PTHR11803:SF58">
    <property type="entry name" value="PROTEIN HMF1-RELATED"/>
    <property type="match status" value="1"/>
</dbReference>
<evidence type="ECO:0000256" key="1">
    <source>
        <dbReference type="ARBA" id="ARBA00010552"/>
    </source>
</evidence>
<dbReference type="InterPro" id="IPR035959">
    <property type="entry name" value="RutC-like_sf"/>
</dbReference>
<organism evidence="2 3">
    <name type="scientific">Flavihumibacter stibioxidans</name>
    <dbReference type="NCBI Taxonomy" id="1834163"/>
    <lineage>
        <taxon>Bacteria</taxon>
        <taxon>Pseudomonadati</taxon>
        <taxon>Bacteroidota</taxon>
        <taxon>Chitinophagia</taxon>
        <taxon>Chitinophagales</taxon>
        <taxon>Chitinophagaceae</taxon>
        <taxon>Flavihumibacter</taxon>
    </lineage>
</organism>
<dbReference type="CDD" id="cd00448">
    <property type="entry name" value="YjgF_YER057c_UK114_family"/>
    <property type="match status" value="1"/>
</dbReference>
<dbReference type="Proteomes" id="UP000765802">
    <property type="component" value="Unassembled WGS sequence"/>
</dbReference>
<keyword evidence="3" id="KW-1185">Reference proteome</keyword>
<dbReference type="Gene3D" id="3.30.1330.40">
    <property type="entry name" value="RutC-like"/>
    <property type="match status" value="1"/>
</dbReference>
<dbReference type="PANTHER" id="PTHR11803">
    <property type="entry name" value="2-IMINOBUTANOATE/2-IMINOPROPANOATE DEAMINASE RIDA"/>
    <property type="match status" value="1"/>
</dbReference>
<gene>
    <name evidence="2" type="ORF">BC349_12165</name>
</gene>
<comment type="similarity">
    <text evidence="1">Belongs to the RutC family.</text>
</comment>
<comment type="caution">
    <text evidence="2">The sequence shown here is derived from an EMBL/GenBank/DDBJ whole genome shotgun (WGS) entry which is preliminary data.</text>
</comment>
<dbReference type="SUPFAM" id="SSF55298">
    <property type="entry name" value="YjgF-like"/>
    <property type="match status" value="1"/>
</dbReference>
<dbReference type="Pfam" id="PF01042">
    <property type="entry name" value="Ribonuc_L-PSP"/>
    <property type="match status" value="1"/>
</dbReference>
<dbReference type="InterPro" id="IPR006175">
    <property type="entry name" value="YjgF/YER057c/UK114"/>
</dbReference>
<evidence type="ECO:0000313" key="3">
    <source>
        <dbReference type="Proteomes" id="UP000765802"/>
    </source>
</evidence>
<reference evidence="2 3" key="1">
    <citation type="submission" date="2016-07" db="EMBL/GenBank/DDBJ databases">
        <title>Genome analysis of Flavihumibacter stibioxidans YS-17.</title>
        <authorList>
            <person name="Shi K."/>
            <person name="Han Y."/>
            <person name="Wang G."/>
        </authorList>
    </citation>
    <scope>NUCLEOTIDE SEQUENCE [LARGE SCALE GENOMIC DNA]</scope>
    <source>
        <strain evidence="2 3">YS-17</strain>
    </source>
</reference>
<sequence length="145" mass="16023">MTGFSQTDTSFVHFRNPTSVSPAKGYSHSVEVDLGNSKMIVISGQIALDNKGNLIGKNNLAEQTEQVFTNINNIVTESGGTMDNVIKIGIFMTDITQVQVMRDVRNKFFNHLKPPTSTLVQVCKLVRDDLLIEIEATAIIPKKDK</sequence>
<dbReference type="EMBL" id="MBUA01000023">
    <property type="protein sequence ID" value="MBC6491808.1"/>
    <property type="molecule type" value="Genomic_DNA"/>
</dbReference>
<proteinExistence type="inferred from homology"/>
<accession>A0ABR7M9T3</accession>